<feature type="compositionally biased region" description="Basic and acidic residues" evidence="1">
    <location>
        <begin position="113"/>
        <end position="125"/>
    </location>
</feature>
<proteinExistence type="predicted"/>
<protein>
    <submittedName>
        <fullName evidence="2">GM13345</fullName>
    </submittedName>
</protein>
<sequence>MHNCWLVIWVDVDVDEGKAGAEAEGSLESGNSRSSFAGEGGGVYVPKMQTNVQIDSKNLRSTDDNFRSRGHHITIEPFGAAAALVQIPNGPQLLQVARESSQGHGVGVAGSERWGEGAKGKDDEE</sequence>
<dbReference type="EMBL" id="CH480832">
    <property type="protein sequence ID" value="EDW46218.1"/>
    <property type="molecule type" value="Genomic_DNA"/>
</dbReference>
<dbReference type="Proteomes" id="UP000001292">
    <property type="component" value="Unassembled WGS sequence"/>
</dbReference>
<feature type="region of interest" description="Disordered" evidence="1">
    <location>
        <begin position="99"/>
        <end position="125"/>
    </location>
</feature>
<evidence type="ECO:0000313" key="2">
    <source>
        <dbReference type="EMBL" id="EDW46218.1"/>
    </source>
</evidence>
<name>B4IEW4_DROSE</name>
<keyword evidence="3" id="KW-1185">Reference proteome</keyword>
<gene>
    <name evidence="2" type="primary">Dsec\GM13345</name>
    <name evidence="2" type="ORF">Dsec_GM13345</name>
</gene>
<evidence type="ECO:0000256" key="1">
    <source>
        <dbReference type="SAM" id="MobiDB-lite"/>
    </source>
</evidence>
<accession>B4IEW4</accession>
<dbReference type="HOGENOM" id="CLU_1994988_0_0_1"/>
<dbReference type="AlphaFoldDB" id="B4IEW4"/>
<evidence type="ECO:0000313" key="3">
    <source>
        <dbReference type="Proteomes" id="UP000001292"/>
    </source>
</evidence>
<feature type="region of interest" description="Disordered" evidence="1">
    <location>
        <begin position="19"/>
        <end position="42"/>
    </location>
</feature>
<reference evidence="2 3" key="1">
    <citation type="journal article" date="2007" name="Nature">
        <title>Evolution of genes and genomes on the Drosophila phylogeny.</title>
        <authorList>
            <consortium name="Drosophila 12 Genomes Consortium"/>
            <person name="Clark A.G."/>
            <person name="Eisen M.B."/>
            <person name="Smith D.R."/>
            <person name="Bergman C.M."/>
            <person name="Oliver B."/>
            <person name="Markow T.A."/>
            <person name="Kaufman T.C."/>
            <person name="Kellis M."/>
            <person name="Gelbart W."/>
            <person name="Iyer V.N."/>
            <person name="Pollard D.A."/>
            <person name="Sackton T.B."/>
            <person name="Larracuente A.M."/>
            <person name="Singh N.D."/>
            <person name="Abad J.P."/>
            <person name="Abt D.N."/>
            <person name="Adryan B."/>
            <person name="Aguade M."/>
            <person name="Akashi H."/>
            <person name="Anderson W.W."/>
            <person name="Aquadro C.F."/>
            <person name="Ardell D.H."/>
            <person name="Arguello R."/>
            <person name="Artieri C.G."/>
            <person name="Barbash D.A."/>
            <person name="Barker D."/>
            <person name="Barsanti P."/>
            <person name="Batterham P."/>
            <person name="Batzoglou S."/>
            <person name="Begun D."/>
            <person name="Bhutkar A."/>
            <person name="Blanco E."/>
            <person name="Bosak S.A."/>
            <person name="Bradley R.K."/>
            <person name="Brand A.D."/>
            <person name="Brent M.R."/>
            <person name="Brooks A.N."/>
            <person name="Brown R.H."/>
            <person name="Butlin R.K."/>
            <person name="Caggese C."/>
            <person name="Calvi B.R."/>
            <person name="Bernardo de Carvalho A."/>
            <person name="Caspi A."/>
            <person name="Castrezana S."/>
            <person name="Celniker S.E."/>
            <person name="Chang J.L."/>
            <person name="Chapple C."/>
            <person name="Chatterji S."/>
            <person name="Chinwalla A."/>
            <person name="Civetta A."/>
            <person name="Clifton S.W."/>
            <person name="Comeron J.M."/>
            <person name="Costello J.C."/>
            <person name="Coyne J.A."/>
            <person name="Daub J."/>
            <person name="David R.G."/>
            <person name="Delcher A.L."/>
            <person name="Delehaunty K."/>
            <person name="Do C.B."/>
            <person name="Ebling H."/>
            <person name="Edwards K."/>
            <person name="Eickbush T."/>
            <person name="Evans J.D."/>
            <person name="Filipski A."/>
            <person name="Findeiss S."/>
            <person name="Freyhult E."/>
            <person name="Fulton L."/>
            <person name="Fulton R."/>
            <person name="Garcia A.C."/>
            <person name="Gardiner A."/>
            <person name="Garfield D.A."/>
            <person name="Garvin B.E."/>
            <person name="Gibson G."/>
            <person name="Gilbert D."/>
            <person name="Gnerre S."/>
            <person name="Godfrey J."/>
            <person name="Good R."/>
            <person name="Gotea V."/>
            <person name="Gravely B."/>
            <person name="Greenberg A.J."/>
            <person name="Griffiths-Jones S."/>
            <person name="Gross S."/>
            <person name="Guigo R."/>
            <person name="Gustafson E.A."/>
            <person name="Haerty W."/>
            <person name="Hahn M.W."/>
            <person name="Halligan D.L."/>
            <person name="Halpern A.L."/>
            <person name="Halter G.M."/>
            <person name="Han M.V."/>
            <person name="Heger A."/>
            <person name="Hillier L."/>
            <person name="Hinrichs A.S."/>
            <person name="Holmes I."/>
            <person name="Hoskins R.A."/>
            <person name="Hubisz M.J."/>
            <person name="Hultmark D."/>
            <person name="Huntley M.A."/>
            <person name="Jaffe D.B."/>
            <person name="Jagadeeshan S."/>
            <person name="Jeck W.R."/>
            <person name="Johnson J."/>
            <person name="Jones C.D."/>
            <person name="Jordan W.C."/>
            <person name="Karpen G.H."/>
            <person name="Kataoka E."/>
            <person name="Keightley P.D."/>
            <person name="Kheradpour P."/>
            <person name="Kirkness E.F."/>
            <person name="Koerich L.B."/>
            <person name="Kristiansen K."/>
            <person name="Kudrna D."/>
            <person name="Kulathinal R.J."/>
            <person name="Kumar S."/>
            <person name="Kwok R."/>
            <person name="Lander E."/>
            <person name="Langley C.H."/>
            <person name="Lapoint R."/>
            <person name="Lazzaro B.P."/>
            <person name="Lee S.J."/>
            <person name="Levesque L."/>
            <person name="Li R."/>
            <person name="Lin C.F."/>
            <person name="Lin M.F."/>
            <person name="Lindblad-Toh K."/>
            <person name="Llopart A."/>
            <person name="Long M."/>
            <person name="Low L."/>
            <person name="Lozovsky E."/>
            <person name="Lu J."/>
            <person name="Luo M."/>
            <person name="Machado C.A."/>
            <person name="Makalowski W."/>
            <person name="Marzo M."/>
            <person name="Matsuda M."/>
            <person name="Matzkin L."/>
            <person name="McAllister B."/>
            <person name="McBride C.S."/>
            <person name="McKernan B."/>
            <person name="McKernan K."/>
            <person name="Mendez-Lago M."/>
            <person name="Minx P."/>
            <person name="Mollenhauer M.U."/>
            <person name="Montooth K."/>
            <person name="Mount S.M."/>
            <person name="Mu X."/>
            <person name="Myers E."/>
            <person name="Negre B."/>
            <person name="Newfeld S."/>
            <person name="Nielsen R."/>
            <person name="Noor M.A."/>
            <person name="O'Grady P."/>
            <person name="Pachter L."/>
            <person name="Papaceit M."/>
            <person name="Parisi M.J."/>
            <person name="Parisi M."/>
            <person name="Parts L."/>
            <person name="Pedersen J.S."/>
            <person name="Pesole G."/>
            <person name="Phillippy A.M."/>
            <person name="Ponting C.P."/>
            <person name="Pop M."/>
            <person name="Porcelli D."/>
            <person name="Powell J.R."/>
            <person name="Prohaska S."/>
            <person name="Pruitt K."/>
            <person name="Puig M."/>
            <person name="Quesneville H."/>
            <person name="Ram K.R."/>
            <person name="Rand D."/>
            <person name="Rasmussen M.D."/>
            <person name="Reed L.K."/>
            <person name="Reenan R."/>
            <person name="Reily A."/>
            <person name="Remington K.A."/>
            <person name="Rieger T.T."/>
            <person name="Ritchie M.G."/>
            <person name="Robin C."/>
            <person name="Rogers Y.H."/>
            <person name="Rohde C."/>
            <person name="Rozas J."/>
            <person name="Rubenfield M.J."/>
            <person name="Ruiz A."/>
            <person name="Russo S."/>
            <person name="Salzberg S.L."/>
            <person name="Sanchez-Gracia A."/>
            <person name="Saranga D.J."/>
            <person name="Sato H."/>
            <person name="Schaeffer S.W."/>
            <person name="Schatz M.C."/>
            <person name="Schlenke T."/>
            <person name="Schwartz R."/>
            <person name="Segarra C."/>
            <person name="Singh R.S."/>
            <person name="Sirot L."/>
            <person name="Sirota M."/>
            <person name="Sisneros N.B."/>
            <person name="Smith C.D."/>
            <person name="Smith T.F."/>
            <person name="Spieth J."/>
            <person name="Stage D.E."/>
            <person name="Stark A."/>
            <person name="Stephan W."/>
            <person name="Strausberg R.L."/>
            <person name="Strempel S."/>
            <person name="Sturgill D."/>
            <person name="Sutton G."/>
            <person name="Sutton G.G."/>
            <person name="Tao W."/>
            <person name="Teichmann S."/>
            <person name="Tobari Y.N."/>
            <person name="Tomimura Y."/>
            <person name="Tsolas J.M."/>
            <person name="Valente V.L."/>
            <person name="Venter E."/>
            <person name="Venter J.C."/>
            <person name="Vicario S."/>
            <person name="Vieira F.G."/>
            <person name="Vilella A.J."/>
            <person name="Villasante A."/>
            <person name="Walenz B."/>
            <person name="Wang J."/>
            <person name="Wasserman M."/>
            <person name="Watts T."/>
            <person name="Wilson D."/>
            <person name="Wilson R.K."/>
            <person name="Wing R.A."/>
            <person name="Wolfner M.F."/>
            <person name="Wong A."/>
            <person name="Wong G.K."/>
            <person name="Wu C.I."/>
            <person name="Wu G."/>
            <person name="Yamamoto D."/>
            <person name="Yang H.P."/>
            <person name="Yang S.P."/>
            <person name="Yorke J.A."/>
            <person name="Yoshida K."/>
            <person name="Zdobnov E."/>
            <person name="Zhang P."/>
            <person name="Zhang Y."/>
            <person name="Zimin A.V."/>
            <person name="Baldwin J."/>
            <person name="Abdouelleil A."/>
            <person name="Abdulkadir J."/>
            <person name="Abebe A."/>
            <person name="Abera B."/>
            <person name="Abreu J."/>
            <person name="Acer S.C."/>
            <person name="Aftuck L."/>
            <person name="Alexander A."/>
            <person name="An P."/>
            <person name="Anderson E."/>
            <person name="Anderson S."/>
            <person name="Arachi H."/>
            <person name="Azer M."/>
            <person name="Bachantsang P."/>
            <person name="Barry A."/>
            <person name="Bayul T."/>
            <person name="Berlin A."/>
            <person name="Bessette D."/>
            <person name="Bloom T."/>
            <person name="Blye J."/>
            <person name="Boguslavskiy L."/>
            <person name="Bonnet C."/>
            <person name="Boukhgalter B."/>
            <person name="Bourzgui I."/>
            <person name="Brown A."/>
            <person name="Cahill P."/>
            <person name="Channer S."/>
            <person name="Cheshatsang Y."/>
            <person name="Chuda L."/>
            <person name="Citroen M."/>
            <person name="Collymore A."/>
            <person name="Cooke P."/>
            <person name="Costello M."/>
            <person name="D'Aco K."/>
            <person name="Daza R."/>
            <person name="De Haan G."/>
            <person name="DeGray S."/>
            <person name="DeMaso C."/>
            <person name="Dhargay N."/>
            <person name="Dooley K."/>
            <person name="Dooley E."/>
            <person name="Doricent M."/>
            <person name="Dorje P."/>
            <person name="Dorjee K."/>
            <person name="Dupes A."/>
            <person name="Elong R."/>
            <person name="Falk J."/>
            <person name="Farina A."/>
            <person name="Faro S."/>
            <person name="Ferguson D."/>
            <person name="Fisher S."/>
            <person name="Foley C.D."/>
            <person name="Franke A."/>
            <person name="Friedrich D."/>
            <person name="Gadbois L."/>
            <person name="Gearin G."/>
            <person name="Gearin C.R."/>
            <person name="Giannoukos G."/>
            <person name="Goode T."/>
            <person name="Graham J."/>
            <person name="Grandbois E."/>
            <person name="Grewal S."/>
            <person name="Gyaltsen K."/>
            <person name="Hafez N."/>
            <person name="Hagos B."/>
            <person name="Hall J."/>
            <person name="Henson C."/>
            <person name="Hollinger A."/>
            <person name="Honan T."/>
            <person name="Huard M.D."/>
            <person name="Hughes L."/>
            <person name="Hurhula B."/>
            <person name="Husby M.E."/>
            <person name="Kamat A."/>
            <person name="Kanga B."/>
            <person name="Kashin S."/>
            <person name="Khazanovich D."/>
            <person name="Kisner P."/>
            <person name="Lance K."/>
            <person name="Lara M."/>
            <person name="Lee W."/>
            <person name="Lennon N."/>
            <person name="Letendre F."/>
            <person name="LeVine R."/>
            <person name="Lipovsky A."/>
            <person name="Liu X."/>
            <person name="Liu J."/>
            <person name="Liu S."/>
            <person name="Lokyitsang T."/>
            <person name="Lokyitsang Y."/>
            <person name="Lubonja R."/>
            <person name="Lui A."/>
            <person name="MacDonald P."/>
            <person name="Magnisalis V."/>
            <person name="Maru K."/>
            <person name="Matthews C."/>
            <person name="McCusker W."/>
            <person name="McDonough S."/>
            <person name="Mehta T."/>
            <person name="Meldrim J."/>
            <person name="Meneus L."/>
            <person name="Mihai O."/>
            <person name="Mihalev A."/>
            <person name="Mihova T."/>
            <person name="Mittelman R."/>
            <person name="Mlenga V."/>
            <person name="Montmayeur A."/>
            <person name="Mulrain L."/>
            <person name="Navidi A."/>
            <person name="Naylor J."/>
            <person name="Negash T."/>
            <person name="Nguyen T."/>
            <person name="Nguyen N."/>
            <person name="Nicol R."/>
            <person name="Norbu C."/>
            <person name="Norbu N."/>
            <person name="Novod N."/>
            <person name="O'Neill B."/>
            <person name="Osman S."/>
            <person name="Markiewicz E."/>
            <person name="Oyono O.L."/>
            <person name="Patti C."/>
            <person name="Phunkhang P."/>
            <person name="Pierre F."/>
            <person name="Priest M."/>
            <person name="Raghuraman S."/>
            <person name="Rege F."/>
            <person name="Reyes R."/>
            <person name="Rise C."/>
            <person name="Rogov P."/>
            <person name="Ross K."/>
            <person name="Ryan E."/>
            <person name="Settipalli S."/>
            <person name="Shea T."/>
            <person name="Sherpa N."/>
            <person name="Shi L."/>
            <person name="Shih D."/>
            <person name="Sparrow T."/>
            <person name="Spaulding J."/>
            <person name="Stalker J."/>
            <person name="Stange-Thomann N."/>
            <person name="Stavropoulos S."/>
            <person name="Stone C."/>
            <person name="Strader C."/>
            <person name="Tesfaye S."/>
            <person name="Thomson T."/>
            <person name="Thoulutsang Y."/>
            <person name="Thoulutsang D."/>
            <person name="Topham K."/>
            <person name="Topping I."/>
            <person name="Tsamla T."/>
            <person name="Vassiliev H."/>
            <person name="Vo A."/>
            <person name="Wangchuk T."/>
            <person name="Wangdi T."/>
            <person name="Weiand M."/>
            <person name="Wilkinson J."/>
            <person name="Wilson A."/>
            <person name="Yadav S."/>
            <person name="Young G."/>
            <person name="Yu Q."/>
            <person name="Zembek L."/>
            <person name="Zhong D."/>
            <person name="Zimmer A."/>
            <person name="Zwirko Z."/>
            <person name="Jaffe D.B."/>
            <person name="Alvarez P."/>
            <person name="Brockman W."/>
            <person name="Butler J."/>
            <person name="Chin C."/>
            <person name="Gnerre S."/>
            <person name="Grabherr M."/>
            <person name="Kleber M."/>
            <person name="Mauceli E."/>
            <person name="MacCallum I."/>
        </authorList>
    </citation>
    <scope>NUCLEOTIDE SEQUENCE [LARGE SCALE GENOMIC DNA]</scope>
    <source>
        <strain evidence="3">Rob3c / Tucson 14021-0248.25</strain>
    </source>
</reference>
<organism evidence="3">
    <name type="scientific">Drosophila sechellia</name>
    <name type="common">Fruit fly</name>
    <dbReference type="NCBI Taxonomy" id="7238"/>
    <lineage>
        <taxon>Eukaryota</taxon>
        <taxon>Metazoa</taxon>
        <taxon>Ecdysozoa</taxon>
        <taxon>Arthropoda</taxon>
        <taxon>Hexapoda</taxon>
        <taxon>Insecta</taxon>
        <taxon>Pterygota</taxon>
        <taxon>Neoptera</taxon>
        <taxon>Endopterygota</taxon>
        <taxon>Diptera</taxon>
        <taxon>Brachycera</taxon>
        <taxon>Muscomorpha</taxon>
        <taxon>Ephydroidea</taxon>
        <taxon>Drosophilidae</taxon>
        <taxon>Drosophila</taxon>
        <taxon>Sophophora</taxon>
    </lineage>
</organism>